<evidence type="ECO:0000313" key="2">
    <source>
        <dbReference type="EMBL" id="KSU27279.1"/>
    </source>
</evidence>
<evidence type="ECO:0000313" key="3">
    <source>
        <dbReference type="Proteomes" id="UP000052991"/>
    </source>
</evidence>
<gene>
    <name evidence="2" type="ORF">N42_1247</name>
</gene>
<feature type="region of interest" description="Disordered" evidence="1">
    <location>
        <begin position="1"/>
        <end position="39"/>
    </location>
</feature>
<dbReference type="Proteomes" id="UP000052991">
    <property type="component" value="Unassembled WGS sequence"/>
</dbReference>
<organism evidence="2 3">
    <name type="scientific">Lactococcus lactis subsp. lactis</name>
    <name type="common">Streptococcus lactis</name>
    <dbReference type="NCBI Taxonomy" id="1360"/>
    <lineage>
        <taxon>Bacteria</taxon>
        <taxon>Bacillati</taxon>
        <taxon>Bacillota</taxon>
        <taxon>Bacilli</taxon>
        <taxon>Lactobacillales</taxon>
        <taxon>Streptococcaceae</taxon>
        <taxon>Lactococcus</taxon>
    </lineage>
</organism>
<sequence>MAKTKSGKKSVYVHSYTKNSGATVKTHRRSTPNPKQGKK</sequence>
<dbReference type="AlphaFoldDB" id="A0A0V8CB28"/>
<dbReference type="PATRIC" id="fig|1360.112.peg.789"/>
<dbReference type="EMBL" id="LKLW01000074">
    <property type="protein sequence ID" value="KSU27279.1"/>
    <property type="molecule type" value="Genomic_DNA"/>
</dbReference>
<evidence type="ECO:0000256" key="1">
    <source>
        <dbReference type="SAM" id="MobiDB-lite"/>
    </source>
</evidence>
<name>A0A0V8CB28_LACLL</name>
<feature type="compositionally biased region" description="Basic residues" evidence="1">
    <location>
        <begin position="25"/>
        <end position="39"/>
    </location>
</feature>
<comment type="caution">
    <text evidence="2">The sequence shown here is derived from an EMBL/GenBank/DDBJ whole genome shotgun (WGS) entry which is preliminary data.</text>
</comment>
<protein>
    <submittedName>
        <fullName evidence="2">Uncharacterized protein</fullName>
    </submittedName>
</protein>
<proteinExistence type="predicted"/>
<accession>A0A0V8CB28</accession>
<reference evidence="3" key="1">
    <citation type="submission" date="2015-10" db="EMBL/GenBank/DDBJ databases">
        <title>Draft Genome Sequences of 11 Lactococcus lactis subspecies cremoris strains.</title>
        <authorList>
            <person name="Wels M."/>
            <person name="Backus L."/>
            <person name="Boekhorst J."/>
            <person name="Dijkstra A."/>
            <person name="Beerthuizen M."/>
            <person name="Kelly W."/>
            <person name="Siezen R."/>
            <person name="Bachmann H."/>
            <person name="Van Hijum S."/>
        </authorList>
    </citation>
    <scope>NUCLEOTIDE SEQUENCE [LARGE SCALE GENOMIC DNA]</scope>
    <source>
        <strain evidence="3">N42</strain>
    </source>
</reference>